<dbReference type="EMBL" id="CAEKKB010000007">
    <property type="protein sequence ID" value="CAB4318536.1"/>
    <property type="molecule type" value="Genomic_DNA"/>
</dbReference>
<evidence type="ECO:0000256" key="7">
    <source>
        <dbReference type="ARBA" id="ARBA00023242"/>
    </source>
</evidence>
<dbReference type="FunFam" id="1.10.10.60:FF:000001">
    <property type="entry name" value="MYB-related transcription factor"/>
    <property type="match status" value="1"/>
</dbReference>
<comment type="subcellular location">
    <subcellularLocation>
        <location evidence="1">Nucleus</location>
    </subcellularLocation>
</comment>
<dbReference type="PROSITE" id="PS51294">
    <property type="entry name" value="HTH_MYB"/>
    <property type="match status" value="2"/>
</dbReference>
<keyword evidence="7" id="KW-0539">Nucleus</keyword>
<keyword evidence="13" id="KW-1185">Reference proteome</keyword>
<dbReference type="SUPFAM" id="SSF46689">
    <property type="entry name" value="Homeodomain-like"/>
    <property type="match status" value="1"/>
</dbReference>
<keyword evidence="4" id="KW-0238">DNA-binding</keyword>
<dbReference type="FunFam" id="1.10.10.60:FF:000302">
    <property type="entry name" value="Transcription factor TT2"/>
    <property type="match status" value="1"/>
</dbReference>
<sequence length="394" mass="44280">MLFIAVKCLCGTFDTSVEDALRTISEKKMHTGDQINKHTTWRKKKTRGSEETVSIVKRRVLGVSREGRHQNNGEKRLLCKGGLEQSAWTAHEDKVLSEYIKLHGEGRWRNLPKKAGLKRCGKSCRLRWLNYLRPDIKRGNISPDEEELIIRLHKLLGNRWSLIAGRLPGRTDNEIKNYWNTNLGKKIQDQQRQGSASNLKHHNKNGEQVSKKAKTMEDMSPNMTSPSPSKMSPVVRTKAAKCTKVFINPDPHKLPLGHQHCEENNRGGLMLDRHAGDDHTNNGSSSLSSFSNIADQENSSSDFLVDFDMNEISLATLLNSDFPAINCDDVDQNGANSLSHCVDQTAQIFSEEMLQHLNGGSHDCVQVQPNLVLNFHSLTSFLHGDQGGEEWLGE</sequence>
<dbReference type="InterPro" id="IPR009057">
    <property type="entry name" value="Homeodomain-like_sf"/>
</dbReference>
<dbReference type="Pfam" id="PF00249">
    <property type="entry name" value="Myb_DNA-binding"/>
    <property type="match status" value="2"/>
</dbReference>
<proteinExistence type="predicted"/>
<keyword evidence="3" id="KW-0805">Transcription regulation</keyword>
<evidence type="ECO:0000256" key="3">
    <source>
        <dbReference type="ARBA" id="ARBA00023015"/>
    </source>
</evidence>
<gene>
    <name evidence="12" type="ORF">ORAREDHAP_LOCUS45609</name>
</gene>
<evidence type="ECO:0000256" key="9">
    <source>
        <dbReference type="SAM" id="MobiDB-lite"/>
    </source>
</evidence>
<feature type="domain" description="Myb-like" evidence="10">
    <location>
        <begin position="133"/>
        <end position="183"/>
    </location>
</feature>
<dbReference type="OrthoDB" id="2143914at2759"/>
<evidence type="ECO:0000256" key="2">
    <source>
        <dbReference type="ARBA" id="ARBA00022737"/>
    </source>
</evidence>
<dbReference type="InterPro" id="IPR017930">
    <property type="entry name" value="Myb_dom"/>
</dbReference>
<dbReference type="PANTHER" id="PTHR47999:SF96">
    <property type="entry name" value="TRANSCRIPTION REPRESSOR MYB6-LIKE"/>
    <property type="match status" value="1"/>
</dbReference>
<evidence type="ECO:0000259" key="11">
    <source>
        <dbReference type="PROSITE" id="PS51294"/>
    </source>
</evidence>
<feature type="domain" description="HTH myb-type" evidence="11">
    <location>
        <begin position="133"/>
        <end position="187"/>
    </location>
</feature>
<evidence type="ECO:0000256" key="6">
    <source>
        <dbReference type="ARBA" id="ARBA00023163"/>
    </source>
</evidence>
<organism evidence="12 13">
    <name type="scientific">Prunus armeniaca</name>
    <name type="common">Apricot</name>
    <name type="synonym">Armeniaca vulgaris</name>
    <dbReference type="NCBI Taxonomy" id="36596"/>
    <lineage>
        <taxon>Eukaryota</taxon>
        <taxon>Viridiplantae</taxon>
        <taxon>Streptophyta</taxon>
        <taxon>Embryophyta</taxon>
        <taxon>Tracheophyta</taxon>
        <taxon>Spermatophyta</taxon>
        <taxon>Magnoliopsida</taxon>
        <taxon>eudicotyledons</taxon>
        <taxon>Gunneridae</taxon>
        <taxon>Pentapetalae</taxon>
        <taxon>rosids</taxon>
        <taxon>fabids</taxon>
        <taxon>Rosales</taxon>
        <taxon>Rosaceae</taxon>
        <taxon>Amygdaloideae</taxon>
        <taxon>Amygdaleae</taxon>
        <taxon>Prunus</taxon>
    </lineage>
</organism>
<feature type="domain" description="HTH myb-type" evidence="11">
    <location>
        <begin position="87"/>
        <end position="132"/>
    </location>
</feature>
<keyword evidence="6" id="KW-0804">Transcription</keyword>
<dbReference type="SMART" id="SM00717">
    <property type="entry name" value="SANT"/>
    <property type="match status" value="2"/>
</dbReference>
<evidence type="ECO:0000313" key="12">
    <source>
        <dbReference type="EMBL" id="CAB4318536.1"/>
    </source>
</evidence>
<dbReference type="PANTHER" id="PTHR47999">
    <property type="entry name" value="TRANSCRIPTION FACTOR MYB8-RELATED-RELATED"/>
    <property type="match status" value="1"/>
</dbReference>
<dbReference type="AlphaFoldDB" id="A0A6J5XXD4"/>
<protein>
    <recommendedName>
        <fullName evidence="8">Myb-related protein 123</fullName>
    </recommendedName>
</protein>
<feature type="compositionally biased region" description="Polar residues" evidence="9">
    <location>
        <begin position="221"/>
        <end position="230"/>
    </location>
</feature>
<dbReference type="InterPro" id="IPR015495">
    <property type="entry name" value="Myb_TF_plants"/>
</dbReference>
<dbReference type="GO" id="GO:0003677">
    <property type="term" value="F:DNA binding"/>
    <property type="evidence" value="ECO:0007669"/>
    <property type="project" value="UniProtKB-KW"/>
</dbReference>
<feature type="region of interest" description="Disordered" evidence="9">
    <location>
        <begin position="187"/>
        <end position="234"/>
    </location>
</feature>
<evidence type="ECO:0000256" key="1">
    <source>
        <dbReference type="ARBA" id="ARBA00004123"/>
    </source>
</evidence>
<evidence type="ECO:0000313" key="13">
    <source>
        <dbReference type="Proteomes" id="UP000507245"/>
    </source>
</evidence>
<dbReference type="CDD" id="cd00167">
    <property type="entry name" value="SANT"/>
    <property type="match status" value="2"/>
</dbReference>
<evidence type="ECO:0000256" key="5">
    <source>
        <dbReference type="ARBA" id="ARBA00023159"/>
    </source>
</evidence>
<dbReference type="GO" id="GO:0005634">
    <property type="term" value="C:nucleus"/>
    <property type="evidence" value="ECO:0007669"/>
    <property type="project" value="UniProtKB-SubCell"/>
</dbReference>
<evidence type="ECO:0000256" key="4">
    <source>
        <dbReference type="ARBA" id="ARBA00023125"/>
    </source>
</evidence>
<evidence type="ECO:0000259" key="10">
    <source>
        <dbReference type="PROSITE" id="PS50090"/>
    </source>
</evidence>
<feature type="domain" description="Myb-like" evidence="10">
    <location>
        <begin position="80"/>
        <end position="132"/>
    </location>
</feature>
<accession>A0A6J5XXD4</accession>
<dbReference type="Proteomes" id="UP000507245">
    <property type="component" value="Unassembled WGS sequence"/>
</dbReference>
<keyword evidence="2" id="KW-0677">Repeat</keyword>
<evidence type="ECO:0000256" key="8">
    <source>
        <dbReference type="ARBA" id="ARBA00083772"/>
    </source>
</evidence>
<reference evidence="13" key="1">
    <citation type="journal article" date="2020" name="Genome Biol.">
        <title>Gamete binning: chromosome-level and haplotype-resolved genome assembly enabled by high-throughput single-cell sequencing of gamete genomes.</title>
        <authorList>
            <person name="Campoy J.A."/>
            <person name="Sun H."/>
            <person name="Goel M."/>
            <person name="Jiao W.-B."/>
            <person name="Folz-Donahue K."/>
            <person name="Wang N."/>
            <person name="Rubio M."/>
            <person name="Liu C."/>
            <person name="Kukat C."/>
            <person name="Ruiz D."/>
            <person name="Huettel B."/>
            <person name="Schneeberger K."/>
        </authorList>
    </citation>
    <scope>NUCLEOTIDE SEQUENCE [LARGE SCALE GENOMIC DNA]</scope>
    <source>
        <strain evidence="13">cv. Rojo Pasion</strain>
    </source>
</reference>
<keyword evidence="5" id="KW-0010">Activator</keyword>
<dbReference type="Gene3D" id="1.10.10.60">
    <property type="entry name" value="Homeodomain-like"/>
    <property type="match status" value="2"/>
</dbReference>
<name>A0A6J5XXD4_PRUAR</name>
<dbReference type="PROSITE" id="PS50090">
    <property type="entry name" value="MYB_LIKE"/>
    <property type="match status" value="2"/>
</dbReference>
<dbReference type="InterPro" id="IPR001005">
    <property type="entry name" value="SANT/Myb"/>
</dbReference>